<feature type="compositionally biased region" description="Pro residues" evidence="1">
    <location>
        <begin position="247"/>
        <end position="268"/>
    </location>
</feature>
<evidence type="ECO:0000313" key="3">
    <source>
        <dbReference type="Proteomes" id="UP000007809"/>
    </source>
</evidence>
<name>F4CMD0_PSEUX</name>
<dbReference type="NCBIfam" id="TIGR03544">
    <property type="entry name" value="DivI1A_domain"/>
    <property type="match status" value="1"/>
</dbReference>
<protein>
    <submittedName>
        <fullName evidence="2">DivIVA domain protein</fullName>
    </submittedName>
</protein>
<feature type="compositionally biased region" description="Basic and acidic residues" evidence="1">
    <location>
        <begin position="144"/>
        <end position="157"/>
    </location>
</feature>
<dbReference type="AlphaFoldDB" id="F4CMD0"/>
<proteinExistence type="predicted"/>
<keyword evidence="3" id="KW-1185">Reference proteome</keyword>
<organism evidence="2 3">
    <name type="scientific">Pseudonocardia dioxanivorans (strain ATCC 55486 / DSM 44775 / JCM 13855 / CB1190)</name>
    <dbReference type="NCBI Taxonomy" id="675635"/>
    <lineage>
        <taxon>Bacteria</taxon>
        <taxon>Bacillati</taxon>
        <taxon>Actinomycetota</taxon>
        <taxon>Actinomycetes</taxon>
        <taxon>Pseudonocardiales</taxon>
        <taxon>Pseudonocardiaceae</taxon>
        <taxon>Pseudonocardia</taxon>
    </lineage>
</organism>
<feature type="region of interest" description="Disordered" evidence="1">
    <location>
        <begin position="99"/>
        <end position="312"/>
    </location>
</feature>
<dbReference type="InterPro" id="IPR019933">
    <property type="entry name" value="DivIVA_domain"/>
</dbReference>
<dbReference type="KEGG" id="pdx:Psed_1019"/>
<dbReference type="eggNOG" id="COG3599">
    <property type="taxonomic scope" value="Bacteria"/>
</dbReference>
<accession>F4CMD0</accession>
<feature type="compositionally biased region" description="Gly residues" evidence="1">
    <location>
        <begin position="125"/>
        <end position="141"/>
    </location>
</feature>
<sequence>MGTALIYLLVVVVVAAVVYALAVAVFGRGEELPPLPDGETPTGLPGGRVAGADVRALRFPQAVRGYRMGEVDWVLERLAGEIERLGAERDTLAARLREAGAAGSAATPTGGWVLPEEYRRHTGGPDTGGPDRGPDTGGPTGGRHSLDPDRAAAERSPAEQLPTEQTSPERTHPEQTYPGQASPEQARAGRPPAPPGVGADPAGEPGPAPGPVDASDGPGAGPGSPGLDVPGPDVPSTEVPGLDVPGPAAPGPAAPGPAAPGPAAPGPAAPGSDAHDRRAGAAAEGLPDDGRDPDPAVSVARPRGAHRAQGAP</sequence>
<gene>
    <name evidence="2" type="ordered locus">Psed_1019</name>
</gene>
<feature type="compositionally biased region" description="Low complexity" evidence="1">
    <location>
        <begin position="183"/>
        <end position="203"/>
    </location>
</feature>
<dbReference type="STRING" id="675635.Psed_1019"/>
<evidence type="ECO:0000256" key="1">
    <source>
        <dbReference type="SAM" id="MobiDB-lite"/>
    </source>
</evidence>
<dbReference type="Proteomes" id="UP000007809">
    <property type="component" value="Chromosome"/>
</dbReference>
<evidence type="ECO:0000313" key="2">
    <source>
        <dbReference type="EMBL" id="AEA23270.1"/>
    </source>
</evidence>
<dbReference type="HOGENOM" id="CLU_891011_0_0_11"/>
<dbReference type="RefSeq" id="WP_013673210.1">
    <property type="nucleotide sequence ID" value="NC_015312.1"/>
</dbReference>
<reference evidence="2 3" key="1">
    <citation type="journal article" date="2011" name="J. Bacteriol.">
        <title>Genome sequence of the 1,4-dioxane-degrading Pseudonocardia dioxanivorans strain CB1190.</title>
        <authorList>
            <person name="Sales C.M."/>
            <person name="Mahendra S."/>
            <person name="Grostern A."/>
            <person name="Parales R.E."/>
            <person name="Goodwin L.A."/>
            <person name="Woyke T."/>
            <person name="Nolan M."/>
            <person name="Lapidus A."/>
            <person name="Chertkov O."/>
            <person name="Ovchinnikova G."/>
            <person name="Sczyrba A."/>
            <person name="Alvarez-Cohen L."/>
        </authorList>
    </citation>
    <scope>NUCLEOTIDE SEQUENCE [LARGE SCALE GENOMIC DNA]</scope>
    <source>
        <strain evidence="3">ATCC 55486 / DSM 44775 / JCM 13855 / CB1190</strain>
    </source>
</reference>
<dbReference type="Gene3D" id="6.10.250.660">
    <property type="match status" value="1"/>
</dbReference>
<dbReference type="EMBL" id="CP002593">
    <property type="protein sequence ID" value="AEA23270.1"/>
    <property type="molecule type" value="Genomic_DNA"/>
</dbReference>